<accession>A0A239I610</accession>
<dbReference type="PROSITE" id="PS50113">
    <property type="entry name" value="PAC"/>
    <property type="match status" value="3"/>
</dbReference>
<dbReference type="Gene3D" id="3.30.450.20">
    <property type="entry name" value="PAS domain"/>
    <property type="match status" value="4"/>
</dbReference>
<dbReference type="SUPFAM" id="SSF55073">
    <property type="entry name" value="Nucleotide cyclase"/>
    <property type="match status" value="1"/>
</dbReference>
<evidence type="ECO:0000313" key="7">
    <source>
        <dbReference type="Proteomes" id="UP000198284"/>
    </source>
</evidence>
<dbReference type="Pfam" id="PF13188">
    <property type="entry name" value="PAS_8"/>
    <property type="match status" value="1"/>
</dbReference>
<feature type="domain" description="EAL" evidence="4">
    <location>
        <begin position="734"/>
        <end position="985"/>
    </location>
</feature>
<dbReference type="Pfam" id="PF08447">
    <property type="entry name" value="PAS_3"/>
    <property type="match status" value="1"/>
</dbReference>
<dbReference type="NCBIfam" id="TIGR00254">
    <property type="entry name" value="GGDEF"/>
    <property type="match status" value="1"/>
</dbReference>
<dbReference type="AlphaFoldDB" id="A0A239I610"/>
<evidence type="ECO:0000256" key="1">
    <source>
        <dbReference type="SAM" id="MobiDB-lite"/>
    </source>
</evidence>
<dbReference type="NCBIfam" id="TIGR00229">
    <property type="entry name" value="sensory_box"/>
    <property type="match status" value="2"/>
</dbReference>
<dbReference type="InterPro" id="IPR001633">
    <property type="entry name" value="EAL_dom"/>
</dbReference>
<dbReference type="SUPFAM" id="SSF141868">
    <property type="entry name" value="EAL domain-like"/>
    <property type="match status" value="1"/>
</dbReference>
<dbReference type="InterPro" id="IPR052155">
    <property type="entry name" value="Biofilm_reg_signaling"/>
</dbReference>
<dbReference type="PROSITE" id="PS50112">
    <property type="entry name" value="PAS"/>
    <property type="match status" value="3"/>
</dbReference>
<dbReference type="InterPro" id="IPR000014">
    <property type="entry name" value="PAS"/>
</dbReference>
<dbReference type="Gene3D" id="3.30.70.270">
    <property type="match status" value="1"/>
</dbReference>
<dbReference type="OrthoDB" id="9813903at2"/>
<dbReference type="SUPFAM" id="SSF55785">
    <property type="entry name" value="PYP-like sensor domain (PAS domain)"/>
    <property type="match status" value="3"/>
</dbReference>
<dbReference type="SMART" id="SM00091">
    <property type="entry name" value="PAS"/>
    <property type="match status" value="4"/>
</dbReference>
<dbReference type="SMART" id="SM00052">
    <property type="entry name" value="EAL"/>
    <property type="match status" value="1"/>
</dbReference>
<dbReference type="EMBL" id="FZOT01000008">
    <property type="protein sequence ID" value="SNS88523.1"/>
    <property type="molecule type" value="Genomic_DNA"/>
</dbReference>
<dbReference type="Gene3D" id="3.20.20.450">
    <property type="entry name" value="EAL domain"/>
    <property type="match status" value="1"/>
</dbReference>
<dbReference type="CDD" id="cd00130">
    <property type="entry name" value="PAS"/>
    <property type="match status" value="2"/>
</dbReference>
<evidence type="ECO:0000259" key="3">
    <source>
        <dbReference type="PROSITE" id="PS50113"/>
    </source>
</evidence>
<keyword evidence="7" id="KW-1185">Reference proteome</keyword>
<dbReference type="PROSITE" id="PS50887">
    <property type="entry name" value="GGDEF"/>
    <property type="match status" value="1"/>
</dbReference>
<gene>
    <name evidence="6" type="ORF">SAMN06265795_108122</name>
</gene>
<dbReference type="InterPro" id="IPR043128">
    <property type="entry name" value="Rev_trsase/Diguanyl_cyclase"/>
</dbReference>
<name>A0A239I610_9BURK</name>
<dbReference type="InterPro" id="IPR013655">
    <property type="entry name" value="PAS_fold_3"/>
</dbReference>
<evidence type="ECO:0000259" key="2">
    <source>
        <dbReference type="PROSITE" id="PS50112"/>
    </source>
</evidence>
<dbReference type="InterPro" id="IPR029787">
    <property type="entry name" value="Nucleotide_cyclase"/>
</dbReference>
<dbReference type="InterPro" id="IPR000160">
    <property type="entry name" value="GGDEF_dom"/>
</dbReference>
<evidence type="ECO:0000259" key="4">
    <source>
        <dbReference type="PROSITE" id="PS50883"/>
    </source>
</evidence>
<dbReference type="GO" id="GO:0003824">
    <property type="term" value="F:catalytic activity"/>
    <property type="evidence" value="ECO:0007669"/>
    <property type="project" value="UniProtKB-ARBA"/>
</dbReference>
<dbReference type="Pfam" id="PF00563">
    <property type="entry name" value="EAL"/>
    <property type="match status" value="1"/>
</dbReference>
<dbReference type="Pfam" id="PF00990">
    <property type="entry name" value="GGDEF"/>
    <property type="match status" value="1"/>
</dbReference>
<feature type="domain" description="GGDEF" evidence="5">
    <location>
        <begin position="592"/>
        <end position="725"/>
    </location>
</feature>
<dbReference type="CDD" id="cd01949">
    <property type="entry name" value="GGDEF"/>
    <property type="match status" value="1"/>
</dbReference>
<evidence type="ECO:0000259" key="5">
    <source>
        <dbReference type="PROSITE" id="PS50887"/>
    </source>
</evidence>
<dbReference type="PANTHER" id="PTHR44757:SF2">
    <property type="entry name" value="BIOFILM ARCHITECTURE MAINTENANCE PROTEIN MBAA"/>
    <property type="match status" value="1"/>
</dbReference>
<feature type="domain" description="PAS" evidence="2">
    <location>
        <begin position="164"/>
        <end position="234"/>
    </location>
</feature>
<dbReference type="SMART" id="SM00267">
    <property type="entry name" value="GGDEF"/>
    <property type="match status" value="1"/>
</dbReference>
<feature type="domain" description="PAS" evidence="2">
    <location>
        <begin position="297"/>
        <end position="333"/>
    </location>
</feature>
<feature type="domain" description="PAC" evidence="3">
    <location>
        <begin position="508"/>
        <end position="560"/>
    </location>
</feature>
<dbReference type="InterPro" id="IPR001610">
    <property type="entry name" value="PAC"/>
</dbReference>
<dbReference type="PANTHER" id="PTHR44757">
    <property type="entry name" value="DIGUANYLATE CYCLASE DGCP"/>
    <property type="match status" value="1"/>
</dbReference>
<dbReference type="PROSITE" id="PS50883">
    <property type="entry name" value="EAL"/>
    <property type="match status" value="1"/>
</dbReference>
<proteinExistence type="predicted"/>
<feature type="region of interest" description="Disordered" evidence="1">
    <location>
        <begin position="110"/>
        <end position="133"/>
    </location>
</feature>
<feature type="domain" description="PAC" evidence="3">
    <location>
        <begin position="237"/>
        <end position="289"/>
    </location>
</feature>
<sequence>MITPLPVHGIHDPLQGKGNVRELLRSQDWPGFPIGHPLQWPAPLRTALQLMLDASQPMFLLLGPELLLFYNDAYATLLGARHPAAMLRPLHQAWPEAMHRWRSLIDRTLQGEPCSGEQSPPDVPPNGPPGQGRFSFSLLPVREDGGAVSAILSIWTELERRMVQEENLRVLLGQTARALWETDPDGTIIGDSPSWRRLTGQTREQWLAQGWIDAIHPEDRNFAAQQWRDAIATGMPLELELRLRLASGDWRWVELRAAPLPAGNGGIRNWLGMIIDIERRRRAEEDLLRAVHEAAAERRQLDAVLEAAPVGIIVADADGALVRMNSEVKRICGVDCPLSRSVAEYGRWKGWWADGSERHGEPLRAEDWPMSRALKGERVQHVMIEFEAWDARRQRCILLISAAPIQDGEGSITGAVVGVMDLTDHVRVEAELRQSQERFRKIVSQAATGVVEADAAGIMTLVNQKFCDMLGYSEAELIGKTVVDITAPDSVPHTLEAVARLAAGGPDFVIEKQYRRKDGTLMWATSSVNAMRGADGDYQGLVAIVVDITDRKMAEARVRHASLHDTLTGLPNRAMLFEYASHLLPHNRRTGQRAAVLFIDLDRFKPINDTHGHEAGDQVLREVAARLAASLRAEDIVIRLGGDEFIVLLQDIHDAIEAAEVTRHAVARISTPYHVGELALSLSASVGISLFPEDGQDIDTLISHADLAMYQAKQAGRNNFQFYSAACAAGARQQIAIEQQLKAALHDRAFHLCYQPVVDIESGEVVSAEALLRWPNRDIGPDRFVPVAEATGIINPIGRWLLREASRQYRRWQDHGLPSIPIAVNVSVVEFRDRDFAGRFERTMREYGIDTDALQLEVTETAIMDDVDHAVAILSRLKALGVKILLDDFGTGHSSLAYLARLPLNKVKIDRSFVAPLTHDVASQAVTNAMIALGRTLDLEVVAEGVESKSVLDYIGAHGCKQAQGFYLGRPMPGEEFEVWYRQRAQGVLPPPHSIGLRCH</sequence>
<organism evidence="6 7">
    <name type="scientific">Noviherbaspirillum humi</name>
    <dbReference type="NCBI Taxonomy" id="1688639"/>
    <lineage>
        <taxon>Bacteria</taxon>
        <taxon>Pseudomonadati</taxon>
        <taxon>Pseudomonadota</taxon>
        <taxon>Betaproteobacteria</taxon>
        <taxon>Burkholderiales</taxon>
        <taxon>Oxalobacteraceae</taxon>
        <taxon>Noviherbaspirillum</taxon>
    </lineage>
</organism>
<dbReference type="InterPro" id="IPR035965">
    <property type="entry name" value="PAS-like_dom_sf"/>
</dbReference>
<dbReference type="CDD" id="cd01948">
    <property type="entry name" value="EAL"/>
    <property type="match status" value="1"/>
</dbReference>
<dbReference type="Pfam" id="PF13426">
    <property type="entry name" value="PAS_9"/>
    <property type="match status" value="1"/>
</dbReference>
<dbReference type="FunFam" id="3.30.70.270:FF:000001">
    <property type="entry name" value="Diguanylate cyclase domain protein"/>
    <property type="match status" value="1"/>
</dbReference>
<dbReference type="InterPro" id="IPR035919">
    <property type="entry name" value="EAL_sf"/>
</dbReference>
<feature type="domain" description="PAC" evidence="3">
    <location>
        <begin position="382"/>
        <end position="434"/>
    </location>
</feature>
<evidence type="ECO:0000313" key="6">
    <source>
        <dbReference type="EMBL" id="SNS88523.1"/>
    </source>
</evidence>
<protein>
    <submittedName>
        <fullName evidence="6">PAS domain S-box-containing protein/diguanylate cyclase (GGDEF) domain-containing protein</fullName>
    </submittedName>
</protein>
<reference evidence="6 7" key="1">
    <citation type="submission" date="2017-06" db="EMBL/GenBank/DDBJ databases">
        <authorList>
            <person name="Kim H.J."/>
            <person name="Triplett B.A."/>
        </authorList>
    </citation>
    <scope>NUCLEOTIDE SEQUENCE [LARGE SCALE GENOMIC DNA]</scope>
    <source>
        <strain evidence="6 7">U15</strain>
    </source>
</reference>
<dbReference type="SMART" id="SM00086">
    <property type="entry name" value="PAC"/>
    <property type="match status" value="3"/>
</dbReference>
<feature type="domain" description="PAS" evidence="2">
    <location>
        <begin position="435"/>
        <end position="505"/>
    </location>
</feature>
<dbReference type="InterPro" id="IPR000700">
    <property type="entry name" value="PAS-assoc_C"/>
</dbReference>
<dbReference type="Proteomes" id="UP000198284">
    <property type="component" value="Unassembled WGS sequence"/>
</dbReference>